<dbReference type="Proteomes" id="UP000578036">
    <property type="component" value="Unassembled WGS sequence"/>
</dbReference>
<protein>
    <submittedName>
        <fullName evidence="1">Uncharacterized protein</fullName>
    </submittedName>
</protein>
<gene>
    <name evidence="1" type="ORF">FHX61_004112</name>
</gene>
<evidence type="ECO:0000313" key="2">
    <source>
        <dbReference type="Proteomes" id="UP000578036"/>
    </source>
</evidence>
<organism evidence="1 2">
    <name type="scientific">Cupriavidus alkaliphilus</name>
    <dbReference type="NCBI Taxonomy" id="942866"/>
    <lineage>
        <taxon>Bacteria</taxon>
        <taxon>Pseudomonadati</taxon>
        <taxon>Pseudomonadota</taxon>
        <taxon>Betaproteobacteria</taxon>
        <taxon>Burkholderiales</taxon>
        <taxon>Burkholderiaceae</taxon>
        <taxon>Cupriavidus</taxon>
    </lineage>
</organism>
<evidence type="ECO:0000313" key="1">
    <source>
        <dbReference type="EMBL" id="MBB3009439.1"/>
    </source>
</evidence>
<dbReference type="RefSeq" id="WP_165835225.1">
    <property type="nucleotide sequence ID" value="NZ_JACHWF010000005.1"/>
</dbReference>
<dbReference type="AlphaFoldDB" id="A0A7W4VD55"/>
<name>A0A7W4VD55_9BURK</name>
<sequence length="46" mass="5274">MIEMSCTTSTEIKPHSDFDLHDFVFEVEGVSGHDPERAMWGEAIQY</sequence>
<reference evidence="1 2" key="1">
    <citation type="submission" date="2020-08" db="EMBL/GenBank/DDBJ databases">
        <title>Genomic Encyclopedia of Type Strains, Phase IV (KMG-V): Genome sequencing to study the core and pangenomes of soil and plant-associated prokaryotes.</title>
        <authorList>
            <person name="Whitman W."/>
        </authorList>
    </citation>
    <scope>NUCLEOTIDE SEQUENCE [LARGE SCALE GENOMIC DNA]</scope>
    <source>
        <strain evidence="1 2">SLV-2362</strain>
    </source>
</reference>
<dbReference type="EMBL" id="JACHWF010000005">
    <property type="protein sequence ID" value="MBB3009439.1"/>
    <property type="molecule type" value="Genomic_DNA"/>
</dbReference>
<comment type="caution">
    <text evidence="1">The sequence shown here is derived from an EMBL/GenBank/DDBJ whole genome shotgun (WGS) entry which is preliminary data.</text>
</comment>
<proteinExistence type="predicted"/>
<accession>A0A7W4VD55</accession>
<keyword evidence="2" id="KW-1185">Reference proteome</keyword>